<dbReference type="AlphaFoldDB" id="A0A5J4YHE9"/>
<organism evidence="2 3">
    <name type="scientific">Porphyridium purpureum</name>
    <name type="common">Red alga</name>
    <name type="synonym">Porphyridium cruentum</name>
    <dbReference type="NCBI Taxonomy" id="35688"/>
    <lineage>
        <taxon>Eukaryota</taxon>
        <taxon>Rhodophyta</taxon>
        <taxon>Bangiophyceae</taxon>
        <taxon>Porphyridiales</taxon>
        <taxon>Porphyridiaceae</taxon>
        <taxon>Porphyridium</taxon>
    </lineage>
</organism>
<accession>A0A5J4YHE9</accession>
<sequence>MRAAAAYLEQYVQTTQQGHIDNVPPTPPTDACARSQNQVVPCELYTTDDQRALRGCTVELNELRRAVFQNFERRKKEGVTATGVVYSSRCIGGCPAGRMGQSLMWALGNKALVAQFGLAPPVLHDENALAGKTPLGKAKTGVAMQGHAQTPGALRTPGAKQFGAQASGHVNKHQQTPGTTSVRRALGNITNSGAQGQSGQSVTRSLFSQQTPSASARKTPAGVTTQKAALSVKVPVDPYGDVLDIESMSRPYDPQVHMMSVEPQIQLSPVPQHDERRDEMPEPELLPIVVPPLDFEVNFDADMESYPSRETAAAQRAASDTVKSNRPARAPLSVKKTDKPKARVIIL</sequence>
<keyword evidence="3" id="KW-1185">Reference proteome</keyword>
<evidence type="ECO:0000313" key="2">
    <source>
        <dbReference type="EMBL" id="KAA8490555.1"/>
    </source>
</evidence>
<evidence type="ECO:0000313" key="3">
    <source>
        <dbReference type="Proteomes" id="UP000324585"/>
    </source>
</evidence>
<name>A0A5J4YHE9_PORPP</name>
<comment type="caution">
    <text evidence="2">The sequence shown here is derived from an EMBL/GenBank/DDBJ whole genome shotgun (WGS) entry which is preliminary data.</text>
</comment>
<dbReference type="EMBL" id="VRMN01000023">
    <property type="protein sequence ID" value="KAA8490555.1"/>
    <property type="molecule type" value="Genomic_DNA"/>
</dbReference>
<gene>
    <name evidence="2" type="ORF">FVE85_9615</name>
</gene>
<feature type="region of interest" description="Disordered" evidence="1">
    <location>
        <begin position="189"/>
        <end position="222"/>
    </location>
</feature>
<evidence type="ECO:0000256" key="1">
    <source>
        <dbReference type="SAM" id="MobiDB-lite"/>
    </source>
</evidence>
<proteinExistence type="predicted"/>
<feature type="region of interest" description="Disordered" evidence="1">
    <location>
        <begin position="307"/>
        <end position="335"/>
    </location>
</feature>
<protein>
    <submittedName>
        <fullName evidence="2">Uncharacterized protein</fullName>
    </submittedName>
</protein>
<reference evidence="3" key="1">
    <citation type="journal article" date="2019" name="Nat. Commun.">
        <title>Expansion of phycobilisome linker gene families in mesophilic red algae.</title>
        <authorList>
            <person name="Lee J."/>
            <person name="Kim D."/>
            <person name="Bhattacharya D."/>
            <person name="Yoon H.S."/>
        </authorList>
    </citation>
    <scope>NUCLEOTIDE SEQUENCE [LARGE SCALE GENOMIC DNA]</scope>
    <source>
        <strain evidence="3">CCMP 1328</strain>
    </source>
</reference>
<dbReference type="Proteomes" id="UP000324585">
    <property type="component" value="Unassembled WGS sequence"/>
</dbReference>